<evidence type="ECO:0000313" key="6">
    <source>
        <dbReference type="EMBL" id="CAA9362352.1"/>
    </source>
</evidence>
<organism evidence="6">
    <name type="scientific">uncultured Chloroflexia bacterium</name>
    <dbReference type="NCBI Taxonomy" id="1672391"/>
    <lineage>
        <taxon>Bacteria</taxon>
        <taxon>Bacillati</taxon>
        <taxon>Chloroflexota</taxon>
        <taxon>Chloroflexia</taxon>
        <taxon>environmental samples</taxon>
    </lineage>
</organism>
<dbReference type="Gene3D" id="1.10.530.10">
    <property type="match status" value="1"/>
</dbReference>
<dbReference type="AlphaFoldDB" id="A0A6J4MMS9"/>
<dbReference type="EC" id="3.5.1.28" evidence="2"/>
<evidence type="ECO:0000256" key="1">
    <source>
        <dbReference type="ARBA" id="ARBA00001561"/>
    </source>
</evidence>
<dbReference type="PANTHER" id="PTHR30417:SF1">
    <property type="entry name" value="N-ACETYLMURAMOYL-L-ALANINE AMIDASE AMID"/>
    <property type="match status" value="1"/>
</dbReference>
<evidence type="ECO:0000256" key="3">
    <source>
        <dbReference type="ARBA" id="ARBA00022801"/>
    </source>
</evidence>
<feature type="domain" description="N-acetylmuramoyl-L-alanine amidase" evidence="5">
    <location>
        <begin position="235"/>
        <end position="374"/>
    </location>
</feature>
<dbReference type="GO" id="GO:0008745">
    <property type="term" value="F:N-acetylmuramoyl-L-alanine amidase activity"/>
    <property type="evidence" value="ECO:0007669"/>
    <property type="project" value="UniProtKB-EC"/>
</dbReference>
<feature type="non-terminal residue" evidence="6">
    <location>
        <position position="1"/>
    </location>
</feature>
<sequence length="561" mass="60055">TGAAPPPASPSTLQAAFHAAAHEWGVPEPVLLAVAYNLTRWEHHGGAPSTGGGYGIMYLTAADDLVTMGGKGEGIIGQARPRVPGLHALDDAAALTGVYRETLKHDPAQNIRGGAALLAHYARETVGGVPQDSAAWYGAVARYSDARNAMTARSFAETVFQTINTGVTRTIGTGEIVTLAPLAVAPDRSTMDMDGLDVGAMQTVPADCPADLQCQFIPAAYELNNPDDPTDYGNYDVADRAQTGPAIRYIVIHDTEISYDTTIRAFQNPASYVSTHYVLRSSDGEVTQMVENKDVAWGAGNWYINMHSINIEHEGIAIEGAAWYGEPLYRSSARLVRYLADKYGVPLDRAHILGHDDLPGPLPANHAAMHWDPGPFWDWAHYMELIGAPVASTSDTANTNVVTINPPWATNQPPVTYCLDTGCRDVPRQSASFVYMYTAPSFDAPTIDDPALPGPGSTEAYDWGNKAAVGQQFYRVAKQGDWDAIYFGGQLAWFHNPGHASTALPGSGALITPAPGLEEIPVYGRAYPEASAYPEGIDAQSIVPLQYTIPAGQVYVATELV</sequence>
<dbReference type="PANTHER" id="PTHR30417">
    <property type="entry name" value="N-ACETYLMURAMOYL-L-ALANINE AMIDASE AMID"/>
    <property type="match status" value="1"/>
</dbReference>
<dbReference type="InterPro" id="IPR036505">
    <property type="entry name" value="Amidase/PGRP_sf"/>
</dbReference>
<dbReference type="GO" id="GO:0009253">
    <property type="term" value="P:peptidoglycan catabolic process"/>
    <property type="evidence" value="ECO:0007669"/>
    <property type="project" value="InterPro"/>
</dbReference>
<dbReference type="SUPFAM" id="SSF55846">
    <property type="entry name" value="N-acetylmuramoyl-L-alanine amidase-like"/>
    <property type="match status" value="1"/>
</dbReference>
<feature type="non-terminal residue" evidence="6">
    <location>
        <position position="561"/>
    </location>
</feature>
<evidence type="ECO:0000259" key="5">
    <source>
        <dbReference type="SMART" id="SM00644"/>
    </source>
</evidence>
<dbReference type="EMBL" id="CADCTR010002602">
    <property type="protein sequence ID" value="CAA9362352.1"/>
    <property type="molecule type" value="Genomic_DNA"/>
</dbReference>
<protein>
    <recommendedName>
        <fullName evidence="2">N-acetylmuramoyl-L-alanine amidase</fullName>
        <ecNumber evidence="2">3.5.1.28</ecNumber>
    </recommendedName>
</protein>
<dbReference type="Gene3D" id="3.40.80.10">
    <property type="entry name" value="Peptidoglycan recognition protein-like"/>
    <property type="match status" value="1"/>
</dbReference>
<dbReference type="InterPro" id="IPR002502">
    <property type="entry name" value="Amidase_domain"/>
</dbReference>
<name>A0A6J4MMS9_9CHLR</name>
<dbReference type="InterPro" id="IPR051206">
    <property type="entry name" value="NAMLAA_amidase_2"/>
</dbReference>
<proteinExistence type="predicted"/>
<keyword evidence="4" id="KW-0961">Cell wall biogenesis/degradation</keyword>
<evidence type="ECO:0000256" key="2">
    <source>
        <dbReference type="ARBA" id="ARBA00011901"/>
    </source>
</evidence>
<accession>A0A6J4MMS9</accession>
<dbReference type="FunFam" id="3.40.80.10:FF:000006">
    <property type="entry name" value="N-acetylmuramoyl-L-alanine amidase"/>
    <property type="match status" value="1"/>
</dbReference>
<dbReference type="SMART" id="SM00644">
    <property type="entry name" value="Ami_2"/>
    <property type="match status" value="1"/>
</dbReference>
<keyword evidence="3 6" id="KW-0378">Hydrolase</keyword>
<dbReference type="Pfam" id="PF01510">
    <property type="entry name" value="Amidase_2"/>
    <property type="match status" value="1"/>
</dbReference>
<reference evidence="6" key="1">
    <citation type="submission" date="2020-02" db="EMBL/GenBank/DDBJ databases">
        <authorList>
            <person name="Meier V. D."/>
        </authorList>
    </citation>
    <scope>NUCLEOTIDE SEQUENCE</scope>
    <source>
        <strain evidence="6">AVDCRST_MAG93</strain>
    </source>
</reference>
<evidence type="ECO:0000256" key="4">
    <source>
        <dbReference type="ARBA" id="ARBA00023316"/>
    </source>
</evidence>
<comment type="catalytic activity">
    <reaction evidence="1">
        <text>Hydrolyzes the link between N-acetylmuramoyl residues and L-amino acid residues in certain cell-wall glycopeptides.</text>
        <dbReference type="EC" id="3.5.1.28"/>
    </reaction>
</comment>
<gene>
    <name evidence="6" type="ORF">AVDCRST_MAG93-7731</name>
</gene>
<dbReference type="GO" id="GO:0009254">
    <property type="term" value="P:peptidoglycan turnover"/>
    <property type="evidence" value="ECO:0007669"/>
    <property type="project" value="TreeGrafter"/>
</dbReference>
<dbReference type="GO" id="GO:0071555">
    <property type="term" value="P:cell wall organization"/>
    <property type="evidence" value="ECO:0007669"/>
    <property type="project" value="UniProtKB-KW"/>
</dbReference>
<dbReference type="CDD" id="cd06583">
    <property type="entry name" value="PGRP"/>
    <property type="match status" value="1"/>
</dbReference>